<reference evidence="3 4" key="1">
    <citation type="journal article" date="2012" name="PLoS ONE">
        <title>The purine-utilizing bacterium Clostridium acidurici 9a: a genome-guided metabolic reconsideration.</title>
        <authorList>
            <person name="Hartwich K."/>
            <person name="Poehlein A."/>
            <person name="Daniel R."/>
        </authorList>
    </citation>
    <scope>NUCLEOTIDE SEQUENCE [LARGE SCALE GENOMIC DNA]</scope>
    <source>
        <strain evidence="4">ATCC 7906 / DSM 604 / BCRC 14475 / CIP 104303 / KCTC 5404 / NCIMB 10678 / 9a</strain>
    </source>
</reference>
<evidence type="ECO:0000313" key="3">
    <source>
        <dbReference type="EMBL" id="AFS77998.1"/>
    </source>
</evidence>
<dbReference type="HOGENOM" id="CLU_173137_3_2_9"/>
<evidence type="ECO:0000313" key="4">
    <source>
        <dbReference type="Proteomes" id="UP000006094"/>
    </source>
</evidence>
<evidence type="ECO:0000256" key="1">
    <source>
        <dbReference type="ARBA" id="ARBA00022490"/>
    </source>
</evidence>
<dbReference type="SUPFAM" id="SSF158221">
    <property type="entry name" value="YnzC-like"/>
    <property type="match status" value="1"/>
</dbReference>
<comment type="similarity">
    <text evidence="2">Belongs to the UPF0291 family.</text>
</comment>
<keyword evidence="1 2" id="KW-0963">Cytoplasm</keyword>
<dbReference type="RefSeq" id="WP_014967135.1">
    <property type="nucleotide sequence ID" value="NC_018664.1"/>
</dbReference>
<dbReference type="PANTHER" id="PTHR37300:SF1">
    <property type="entry name" value="UPF0291 PROTEIN YNZC"/>
    <property type="match status" value="1"/>
</dbReference>
<proteinExistence type="inferred from homology"/>
<sequence>MITNEKIERINFLAKKSKEEGLSETEKKEQAKLRKEYIDCFKNNLRKQLDCIEFTD</sequence>
<dbReference type="Pfam" id="PF05979">
    <property type="entry name" value="DUF896"/>
    <property type="match status" value="1"/>
</dbReference>
<dbReference type="EMBL" id="CP003326">
    <property type="protein sequence ID" value="AFS77998.1"/>
    <property type="molecule type" value="Genomic_DNA"/>
</dbReference>
<dbReference type="HAMAP" id="MF_01103">
    <property type="entry name" value="UPF0291"/>
    <property type="match status" value="1"/>
</dbReference>
<name>K0AVV4_GOTA9</name>
<organism evidence="3 4">
    <name type="scientific">Gottschalkia acidurici (strain ATCC 7906 / DSM 604 / BCRC 14475 / CIP 104303 / KCTC 5404 / NCIMB 10678 / 9a)</name>
    <name type="common">Clostridium acidurici</name>
    <dbReference type="NCBI Taxonomy" id="1128398"/>
    <lineage>
        <taxon>Bacteria</taxon>
        <taxon>Bacillati</taxon>
        <taxon>Bacillota</taxon>
        <taxon>Tissierellia</taxon>
        <taxon>Tissierellales</taxon>
        <taxon>Gottschalkiaceae</taxon>
        <taxon>Gottschalkia</taxon>
    </lineage>
</organism>
<dbReference type="Proteomes" id="UP000006094">
    <property type="component" value="Chromosome"/>
</dbReference>
<protein>
    <recommendedName>
        <fullName evidence="2">UPF0291 protein Curi_c09820</fullName>
    </recommendedName>
</protein>
<dbReference type="PANTHER" id="PTHR37300">
    <property type="entry name" value="UPF0291 PROTEIN CBO2609/CLC_2481"/>
    <property type="match status" value="1"/>
</dbReference>
<dbReference type="KEGG" id="cad:Curi_c09820"/>
<keyword evidence="4" id="KW-1185">Reference proteome</keyword>
<accession>K0AVV4</accession>
<dbReference type="OrthoDB" id="390105at2"/>
<dbReference type="GO" id="GO:0005737">
    <property type="term" value="C:cytoplasm"/>
    <property type="evidence" value="ECO:0007669"/>
    <property type="project" value="UniProtKB-SubCell"/>
</dbReference>
<dbReference type="AlphaFoldDB" id="K0AVV4"/>
<dbReference type="PATRIC" id="fig|1128398.3.peg.982"/>
<dbReference type="STRING" id="1128398.Curi_c09820"/>
<gene>
    <name evidence="3" type="ordered locus">Curi_c09820</name>
</gene>
<comment type="subcellular location">
    <subcellularLocation>
        <location evidence="2">Cytoplasm</location>
    </subcellularLocation>
</comment>
<dbReference type="eggNOG" id="COG4224">
    <property type="taxonomic scope" value="Bacteria"/>
</dbReference>
<evidence type="ECO:0000256" key="2">
    <source>
        <dbReference type="HAMAP-Rule" id="MF_01103"/>
    </source>
</evidence>
<dbReference type="Gene3D" id="1.10.287.540">
    <property type="entry name" value="Helix hairpin bin"/>
    <property type="match status" value="1"/>
</dbReference>
<dbReference type="InterPro" id="IPR009242">
    <property type="entry name" value="DUF896"/>
</dbReference>